<dbReference type="Proteomes" id="UP000630887">
    <property type="component" value="Unassembled WGS sequence"/>
</dbReference>
<keyword evidence="1" id="KW-0472">Membrane</keyword>
<keyword evidence="1" id="KW-0812">Transmembrane</keyword>
<protein>
    <submittedName>
        <fullName evidence="2">Uncharacterized protein</fullName>
    </submittedName>
</protein>
<evidence type="ECO:0000256" key="1">
    <source>
        <dbReference type="SAM" id="Phobius"/>
    </source>
</evidence>
<organism evidence="2 3">
    <name type="scientific">Catellatospora coxensis</name>
    <dbReference type="NCBI Taxonomy" id="310354"/>
    <lineage>
        <taxon>Bacteria</taxon>
        <taxon>Bacillati</taxon>
        <taxon>Actinomycetota</taxon>
        <taxon>Actinomycetes</taxon>
        <taxon>Micromonosporales</taxon>
        <taxon>Micromonosporaceae</taxon>
        <taxon>Catellatospora</taxon>
    </lineage>
</organism>
<dbReference type="EMBL" id="BONI01000017">
    <property type="protein sequence ID" value="GIG05860.1"/>
    <property type="molecule type" value="Genomic_DNA"/>
</dbReference>
<sequence>MFENLGIPEILLLFAATTLLIVGLAFLGGRAFARRRTPGRTPE</sequence>
<evidence type="ECO:0000313" key="2">
    <source>
        <dbReference type="EMBL" id="GIG05860.1"/>
    </source>
</evidence>
<dbReference type="RefSeq" id="WP_275412034.1">
    <property type="nucleotide sequence ID" value="NZ_BONI01000017.1"/>
</dbReference>
<reference evidence="2 3" key="1">
    <citation type="submission" date="2021-01" db="EMBL/GenBank/DDBJ databases">
        <title>Whole genome shotgun sequence of Catellatospora coxensis NBRC 107359.</title>
        <authorList>
            <person name="Komaki H."/>
            <person name="Tamura T."/>
        </authorList>
    </citation>
    <scope>NUCLEOTIDE SEQUENCE [LARGE SCALE GENOMIC DNA]</scope>
    <source>
        <strain evidence="2 3">NBRC 107359</strain>
    </source>
</reference>
<dbReference type="AlphaFoldDB" id="A0A8J3L168"/>
<keyword evidence="3" id="KW-1185">Reference proteome</keyword>
<name>A0A8J3L168_9ACTN</name>
<evidence type="ECO:0000313" key="3">
    <source>
        <dbReference type="Proteomes" id="UP000630887"/>
    </source>
</evidence>
<gene>
    <name evidence="2" type="ORF">Cco03nite_25600</name>
</gene>
<proteinExistence type="predicted"/>
<accession>A0A8J3L168</accession>
<feature type="transmembrane region" description="Helical" evidence="1">
    <location>
        <begin position="12"/>
        <end position="33"/>
    </location>
</feature>
<keyword evidence="1" id="KW-1133">Transmembrane helix</keyword>
<comment type="caution">
    <text evidence="2">The sequence shown here is derived from an EMBL/GenBank/DDBJ whole genome shotgun (WGS) entry which is preliminary data.</text>
</comment>